<dbReference type="GO" id="GO:0042995">
    <property type="term" value="C:cell projection"/>
    <property type="evidence" value="ECO:0007669"/>
    <property type="project" value="UniProtKB-SubCell"/>
</dbReference>
<evidence type="ECO:0000313" key="16">
    <source>
        <dbReference type="WBParaSite" id="HDID_0000712801-mRNA-1"/>
    </source>
</evidence>
<dbReference type="PROSITE" id="PS50011">
    <property type="entry name" value="PROTEIN_KINASE_DOM"/>
    <property type="match status" value="1"/>
</dbReference>
<dbReference type="PANTHER" id="PTHR46256">
    <property type="entry name" value="AGAP011099-PA"/>
    <property type="match status" value="1"/>
</dbReference>
<dbReference type="InterPro" id="IPR011009">
    <property type="entry name" value="Kinase-like_dom_sf"/>
</dbReference>
<keyword evidence="9" id="KW-0206">Cytoskeleton</keyword>
<dbReference type="Gene3D" id="1.10.510.10">
    <property type="entry name" value="Transferase(Phosphotransferase) domain 1"/>
    <property type="match status" value="1"/>
</dbReference>
<dbReference type="Gene3D" id="3.30.200.20">
    <property type="entry name" value="Phosphorylase Kinase, domain 1"/>
    <property type="match status" value="1"/>
</dbReference>
<evidence type="ECO:0000256" key="2">
    <source>
        <dbReference type="ARBA" id="ARBA00004316"/>
    </source>
</evidence>
<dbReference type="STRING" id="6216.A0A0R3SQ17"/>
<evidence type="ECO:0000313" key="15">
    <source>
        <dbReference type="Proteomes" id="UP000274504"/>
    </source>
</evidence>
<dbReference type="PANTHER" id="PTHR46256:SF3">
    <property type="entry name" value="MYOSIN MOTOR DOMAIN-CONTAINING PROTEIN"/>
    <property type="match status" value="1"/>
</dbReference>
<comment type="subcellular location">
    <subcellularLocation>
        <location evidence="2">Cell projection</location>
    </subcellularLocation>
    <subcellularLocation>
        <location evidence="1">Cytoplasm</location>
        <location evidence="1">Cytoskeleton</location>
    </subcellularLocation>
</comment>
<evidence type="ECO:0000256" key="11">
    <source>
        <dbReference type="PROSITE-ProRule" id="PRU10141"/>
    </source>
</evidence>
<feature type="binding site" evidence="11">
    <location>
        <position position="41"/>
    </location>
    <ligand>
        <name>ATP</name>
        <dbReference type="ChEBI" id="CHEBI:30616"/>
    </ligand>
</feature>
<evidence type="ECO:0000256" key="4">
    <source>
        <dbReference type="ARBA" id="ARBA00022527"/>
    </source>
</evidence>
<dbReference type="PROSITE" id="PS00107">
    <property type="entry name" value="PROTEIN_KINASE_ATP"/>
    <property type="match status" value="1"/>
</dbReference>
<dbReference type="InterPro" id="IPR001245">
    <property type="entry name" value="Ser-Thr/Tyr_kinase_cat_dom"/>
</dbReference>
<evidence type="ECO:0000256" key="8">
    <source>
        <dbReference type="ARBA" id="ARBA00023203"/>
    </source>
</evidence>
<dbReference type="GO" id="GO:0005856">
    <property type="term" value="C:cytoskeleton"/>
    <property type="evidence" value="ECO:0007669"/>
    <property type="project" value="UniProtKB-SubCell"/>
</dbReference>
<evidence type="ECO:0000256" key="9">
    <source>
        <dbReference type="ARBA" id="ARBA00023212"/>
    </source>
</evidence>
<keyword evidence="6 11" id="KW-0547">Nucleotide-binding</keyword>
<reference evidence="16" key="1">
    <citation type="submission" date="2017-02" db="UniProtKB">
        <authorList>
            <consortium name="WormBaseParasite"/>
        </authorList>
    </citation>
    <scope>IDENTIFICATION</scope>
</reference>
<organism evidence="16">
    <name type="scientific">Hymenolepis diminuta</name>
    <name type="common">Rat tapeworm</name>
    <dbReference type="NCBI Taxonomy" id="6216"/>
    <lineage>
        <taxon>Eukaryota</taxon>
        <taxon>Metazoa</taxon>
        <taxon>Spiralia</taxon>
        <taxon>Lophotrochozoa</taxon>
        <taxon>Platyhelminthes</taxon>
        <taxon>Cestoda</taxon>
        <taxon>Eucestoda</taxon>
        <taxon>Cyclophyllidea</taxon>
        <taxon>Hymenolepididae</taxon>
        <taxon>Hymenolepis</taxon>
    </lineage>
</organism>
<evidence type="ECO:0000256" key="10">
    <source>
        <dbReference type="ARBA" id="ARBA00023273"/>
    </source>
</evidence>
<dbReference type="EMBL" id="UYSG01010906">
    <property type="protein sequence ID" value="VDL59444.1"/>
    <property type="molecule type" value="Genomic_DNA"/>
</dbReference>
<evidence type="ECO:0000256" key="1">
    <source>
        <dbReference type="ARBA" id="ARBA00004245"/>
    </source>
</evidence>
<keyword evidence="5" id="KW-0677">Repeat</keyword>
<dbReference type="InterPro" id="IPR052409">
    <property type="entry name" value="Myosin-III_kinase_activity"/>
</dbReference>
<gene>
    <name evidence="14" type="ORF">HDID_LOCUS7126</name>
</gene>
<dbReference type="SUPFAM" id="SSF56112">
    <property type="entry name" value="Protein kinase-like (PK-like)"/>
    <property type="match status" value="1"/>
</dbReference>
<accession>A0A0R3SQ17</accession>
<keyword evidence="4 12" id="KW-0808">Transferase</keyword>
<sequence length="252" mass="28376">MEVVRADPKKTFKLEKRIGKGTYGEVWQAQYRNTGQNIAIKIIDDIAEALEEVKETRALNRLCYNHPNLPQFMGVYVNSPLDDLMQPQVWIAMELCSGGTVTELSKRCAKLIPCLTSICPDELIVRYLSCANASSPTNIQQRNELLSKLALSHCPCLNHRKARNKHRLESGVKKRVNTSKKHVTRLFIPRNLSTAESEYPPGRLPPVVIQYLLYSTVSALSHLHSFGVIHRDVKGSNILLTENGQVKLVDFG</sequence>
<reference evidence="14 15" key="2">
    <citation type="submission" date="2018-11" db="EMBL/GenBank/DDBJ databases">
        <authorList>
            <consortium name="Pathogen Informatics"/>
        </authorList>
    </citation>
    <scope>NUCLEOTIDE SEQUENCE [LARGE SCALE GENOMIC DNA]</scope>
</reference>
<dbReference type="GO" id="GO:0030832">
    <property type="term" value="P:regulation of actin filament length"/>
    <property type="evidence" value="ECO:0007669"/>
    <property type="project" value="TreeGrafter"/>
</dbReference>
<keyword evidence="4 12" id="KW-0418">Kinase</keyword>
<feature type="domain" description="Protein kinase" evidence="13">
    <location>
        <begin position="12"/>
        <end position="252"/>
    </location>
</feature>
<dbReference type="OrthoDB" id="6240313at2759"/>
<name>A0A0R3SQ17_HYMDI</name>
<dbReference type="InterPro" id="IPR017441">
    <property type="entry name" value="Protein_kinase_ATP_BS"/>
</dbReference>
<dbReference type="GO" id="GO:0005524">
    <property type="term" value="F:ATP binding"/>
    <property type="evidence" value="ECO:0007669"/>
    <property type="project" value="UniProtKB-UniRule"/>
</dbReference>
<evidence type="ECO:0000313" key="14">
    <source>
        <dbReference type="EMBL" id="VDL59444.1"/>
    </source>
</evidence>
<dbReference type="Pfam" id="PF07714">
    <property type="entry name" value="PK_Tyr_Ser-Thr"/>
    <property type="match status" value="1"/>
</dbReference>
<evidence type="ECO:0000256" key="12">
    <source>
        <dbReference type="RuleBase" id="RU000304"/>
    </source>
</evidence>
<dbReference type="AlphaFoldDB" id="A0A0R3SQ17"/>
<dbReference type="GO" id="GO:0000146">
    <property type="term" value="F:microfilament motor activity"/>
    <property type="evidence" value="ECO:0007669"/>
    <property type="project" value="TreeGrafter"/>
</dbReference>
<evidence type="ECO:0000259" key="13">
    <source>
        <dbReference type="PROSITE" id="PS50011"/>
    </source>
</evidence>
<dbReference type="GO" id="GO:0003779">
    <property type="term" value="F:actin binding"/>
    <property type="evidence" value="ECO:0007669"/>
    <property type="project" value="UniProtKB-KW"/>
</dbReference>
<evidence type="ECO:0000256" key="6">
    <source>
        <dbReference type="ARBA" id="ARBA00022741"/>
    </source>
</evidence>
<evidence type="ECO:0000256" key="5">
    <source>
        <dbReference type="ARBA" id="ARBA00022737"/>
    </source>
</evidence>
<keyword evidence="8" id="KW-0009">Actin-binding</keyword>
<keyword evidence="7 11" id="KW-0067">ATP-binding</keyword>
<comment type="similarity">
    <text evidence="12">Belongs to the protein kinase superfamily.</text>
</comment>
<keyword evidence="10" id="KW-0966">Cell projection</keyword>
<evidence type="ECO:0000256" key="3">
    <source>
        <dbReference type="ARBA" id="ARBA00022490"/>
    </source>
</evidence>
<dbReference type="Proteomes" id="UP000274504">
    <property type="component" value="Unassembled WGS sequence"/>
</dbReference>
<dbReference type="SMART" id="SM00220">
    <property type="entry name" value="S_TKc"/>
    <property type="match status" value="1"/>
</dbReference>
<dbReference type="InterPro" id="IPR000719">
    <property type="entry name" value="Prot_kinase_dom"/>
</dbReference>
<dbReference type="PROSITE" id="PS00108">
    <property type="entry name" value="PROTEIN_KINASE_ST"/>
    <property type="match status" value="1"/>
</dbReference>
<dbReference type="WBParaSite" id="HDID_0000712801-mRNA-1">
    <property type="protein sequence ID" value="HDID_0000712801-mRNA-1"/>
    <property type="gene ID" value="HDID_0000712801"/>
</dbReference>
<keyword evidence="4 12" id="KW-0723">Serine/threonine-protein kinase</keyword>
<protein>
    <submittedName>
        <fullName evidence="16">Protein kinase domain-containing protein</fullName>
    </submittedName>
</protein>
<dbReference type="GO" id="GO:0004674">
    <property type="term" value="F:protein serine/threonine kinase activity"/>
    <property type="evidence" value="ECO:0007669"/>
    <property type="project" value="UniProtKB-KW"/>
</dbReference>
<dbReference type="InterPro" id="IPR008271">
    <property type="entry name" value="Ser/Thr_kinase_AS"/>
</dbReference>
<proteinExistence type="inferred from homology"/>
<keyword evidence="3" id="KW-0963">Cytoplasm</keyword>
<evidence type="ECO:0000256" key="7">
    <source>
        <dbReference type="ARBA" id="ARBA00022840"/>
    </source>
</evidence>